<accession>A0AA86RPL8</accession>
<reference evidence="1" key="1">
    <citation type="submission" date="2023-10" db="EMBL/GenBank/DDBJ databases">
        <authorList>
            <person name="Domelevo Entfellner J.-B."/>
        </authorList>
    </citation>
    <scope>NUCLEOTIDE SEQUENCE</scope>
</reference>
<dbReference type="Gramene" id="rna-AYBTSS11_LOCUS2154">
    <property type="protein sequence ID" value="CAJ1860275.1"/>
    <property type="gene ID" value="gene-AYBTSS11_LOCUS2154"/>
</dbReference>
<dbReference type="EMBL" id="OY731398">
    <property type="protein sequence ID" value="CAJ1860275.1"/>
    <property type="molecule type" value="Genomic_DNA"/>
</dbReference>
<dbReference type="Proteomes" id="UP001189624">
    <property type="component" value="Chromosome 1"/>
</dbReference>
<evidence type="ECO:0000313" key="2">
    <source>
        <dbReference type="Proteomes" id="UP001189624"/>
    </source>
</evidence>
<name>A0AA86RPL8_9FABA</name>
<protein>
    <submittedName>
        <fullName evidence="1">Uncharacterized protein</fullName>
    </submittedName>
</protein>
<proteinExistence type="predicted"/>
<gene>
    <name evidence="1" type="ORF">AYBTSS11_LOCUS2154</name>
</gene>
<sequence length="74" mass="8229">MVMEVFHHSHTTWCIPPLLETFVFLESEALHVILNIDLGGVDLIVVVLQLDSSRVADRDDLATGEETVGVDLQE</sequence>
<organism evidence="1 2">
    <name type="scientific">Sphenostylis stenocarpa</name>
    <dbReference type="NCBI Taxonomy" id="92480"/>
    <lineage>
        <taxon>Eukaryota</taxon>
        <taxon>Viridiplantae</taxon>
        <taxon>Streptophyta</taxon>
        <taxon>Embryophyta</taxon>
        <taxon>Tracheophyta</taxon>
        <taxon>Spermatophyta</taxon>
        <taxon>Magnoliopsida</taxon>
        <taxon>eudicotyledons</taxon>
        <taxon>Gunneridae</taxon>
        <taxon>Pentapetalae</taxon>
        <taxon>rosids</taxon>
        <taxon>fabids</taxon>
        <taxon>Fabales</taxon>
        <taxon>Fabaceae</taxon>
        <taxon>Papilionoideae</taxon>
        <taxon>50 kb inversion clade</taxon>
        <taxon>NPAAA clade</taxon>
        <taxon>indigoferoid/millettioid clade</taxon>
        <taxon>Phaseoleae</taxon>
        <taxon>Sphenostylis</taxon>
    </lineage>
</organism>
<evidence type="ECO:0000313" key="1">
    <source>
        <dbReference type="EMBL" id="CAJ1860275.1"/>
    </source>
</evidence>
<dbReference type="AlphaFoldDB" id="A0AA86RPL8"/>
<keyword evidence="2" id="KW-1185">Reference proteome</keyword>